<organism evidence="1 2">
    <name type="scientific">Cyanomargarita calcarea GSE-NOS-MK-12-04C</name>
    <dbReference type="NCBI Taxonomy" id="2839659"/>
    <lineage>
        <taxon>Bacteria</taxon>
        <taxon>Bacillati</taxon>
        <taxon>Cyanobacteriota</taxon>
        <taxon>Cyanophyceae</taxon>
        <taxon>Nostocales</taxon>
        <taxon>Cyanomargaritaceae</taxon>
        <taxon>Cyanomargarita</taxon>
    </lineage>
</organism>
<dbReference type="AlphaFoldDB" id="A0A951UV40"/>
<sequence>MIAYHDCSEDKVIKKEGIAVARNAIFTEKQRISDLIYSQIPLERRLFFEQSRRKLGLRQALKLTVDVPTSLEFEPQYQEVKGIEVDDTKDLNKPYLKKNVETRINSTYCPQDKKPKWYKLTNSNGWSFYECKGCSVRCGESVGVGNVEPVN</sequence>
<accession>A0A951UV40</accession>
<reference evidence="1" key="1">
    <citation type="submission" date="2021-05" db="EMBL/GenBank/DDBJ databases">
        <authorList>
            <person name="Pietrasiak N."/>
            <person name="Ward R."/>
            <person name="Stajich J.E."/>
            <person name="Kurbessoian T."/>
        </authorList>
    </citation>
    <scope>NUCLEOTIDE SEQUENCE</scope>
    <source>
        <strain evidence="1">GSE-NOS-MK-12-04C</strain>
    </source>
</reference>
<protein>
    <submittedName>
        <fullName evidence="1">Uncharacterized protein</fullName>
    </submittedName>
</protein>
<name>A0A951UV40_9CYAN</name>
<dbReference type="Proteomes" id="UP000729701">
    <property type="component" value="Unassembled WGS sequence"/>
</dbReference>
<evidence type="ECO:0000313" key="1">
    <source>
        <dbReference type="EMBL" id="MBW4670422.1"/>
    </source>
</evidence>
<comment type="caution">
    <text evidence="1">The sequence shown here is derived from an EMBL/GenBank/DDBJ whole genome shotgun (WGS) entry which is preliminary data.</text>
</comment>
<evidence type="ECO:0000313" key="2">
    <source>
        <dbReference type="Proteomes" id="UP000729701"/>
    </source>
</evidence>
<gene>
    <name evidence="1" type="ORF">KME60_24155</name>
</gene>
<dbReference type="EMBL" id="JAHHGZ010000030">
    <property type="protein sequence ID" value="MBW4670422.1"/>
    <property type="molecule type" value="Genomic_DNA"/>
</dbReference>
<reference evidence="1" key="2">
    <citation type="journal article" date="2022" name="Microbiol. Resour. Announc.">
        <title>Metagenome Sequencing to Explore Phylogenomics of Terrestrial Cyanobacteria.</title>
        <authorList>
            <person name="Ward R.D."/>
            <person name="Stajich J.E."/>
            <person name="Johansen J.R."/>
            <person name="Huntemann M."/>
            <person name="Clum A."/>
            <person name="Foster B."/>
            <person name="Foster B."/>
            <person name="Roux S."/>
            <person name="Palaniappan K."/>
            <person name="Varghese N."/>
            <person name="Mukherjee S."/>
            <person name="Reddy T.B.K."/>
            <person name="Daum C."/>
            <person name="Copeland A."/>
            <person name="Chen I.A."/>
            <person name="Ivanova N.N."/>
            <person name="Kyrpides N.C."/>
            <person name="Shapiro N."/>
            <person name="Eloe-Fadrosh E.A."/>
            <person name="Pietrasiak N."/>
        </authorList>
    </citation>
    <scope>NUCLEOTIDE SEQUENCE</scope>
    <source>
        <strain evidence="1">GSE-NOS-MK-12-04C</strain>
    </source>
</reference>
<proteinExistence type="predicted"/>